<dbReference type="InterPro" id="IPR036890">
    <property type="entry name" value="HATPase_C_sf"/>
</dbReference>
<dbReference type="SMART" id="SM00387">
    <property type="entry name" value="HATPase_c"/>
    <property type="match status" value="1"/>
</dbReference>
<evidence type="ECO:0000259" key="4">
    <source>
        <dbReference type="SMART" id="SM00387"/>
    </source>
</evidence>
<proteinExistence type="predicted"/>
<organism evidence="5 6">
    <name type="scientific">Ruminococcus gauvreauii</name>
    <dbReference type="NCBI Taxonomy" id="438033"/>
    <lineage>
        <taxon>Bacteria</taxon>
        <taxon>Bacillati</taxon>
        <taxon>Bacillota</taxon>
        <taxon>Clostridia</taxon>
        <taxon>Eubacteriales</taxon>
        <taxon>Oscillospiraceae</taxon>
        <taxon>Ruminococcus</taxon>
    </lineage>
</organism>
<accession>A0ABY5VKK3</accession>
<name>A0ABY5VKK3_9FIRM</name>
<dbReference type="EC" id="2.7.13.3" evidence="2"/>
<protein>
    <recommendedName>
        <fullName evidence="2">histidine kinase</fullName>
        <ecNumber evidence="2">2.7.13.3</ecNumber>
    </recommendedName>
</protein>
<dbReference type="Gene3D" id="3.30.565.10">
    <property type="entry name" value="Histidine kinase-like ATPase, C-terminal domain"/>
    <property type="match status" value="1"/>
</dbReference>
<dbReference type="PANTHER" id="PTHR34220:SF7">
    <property type="entry name" value="SENSOR HISTIDINE KINASE YPDA"/>
    <property type="match status" value="1"/>
</dbReference>
<dbReference type="InterPro" id="IPR003594">
    <property type="entry name" value="HATPase_dom"/>
</dbReference>
<gene>
    <name evidence="5" type="ORF">NQ502_08925</name>
</gene>
<dbReference type="PANTHER" id="PTHR34220">
    <property type="entry name" value="SENSOR HISTIDINE KINASE YPDA"/>
    <property type="match status" value="1"/>
</dbReference>
<comment type="catalytic activity">
    <reaction evidence="1">
        <text>ATP + protein L-histidine = ADP + protein N-phospho-L-histidine.</text>
        <dbReference type="EC" id="2.7.13.3"/>
    </reaction>
</comment>
<dbReference type="GO" id="GO:0016301">
    <property type="term" value="F:kinase activity"/>
    <property type="evidence" value="ECO:0007669"/>
    <property type="project" value="UniProtKB-KW"/>
</dbReference>
<sequence length="331" mass="37876">MKSSRTRFPIKYLFMLPYLLLLAVGIYYHNGILLSGIFIVCVSGFCIYRQLFCKVVTKIDAIKEHYTLSVPEQIDKDYIKYLCFILDMVDHTLDTEYSNQLMRKQAEFDSMKSQINPHFLYNTLDSIRGYALQEKAPIAADMIEILSRIFRYTISQKNDIIMIREELAMAGDYLAIQKYRLNNQVVLNVTIQNNEEQLLDCRVPKLIIQPFIENAVKHGMKDNVQDFHIDIDVSTVGDRMIISVTDDGCGMTTEQLALLNDKLYSNEYGKSGSSVKSQKGSGIAIVNVNARIKLLYGETYGVTAYSTQGIGSCFEITMPYDRENQICKVRF</sequence>
<dbReference type="InterPro" id="IPR004358">
    <property type="entry name" value="Sig_transdc_His_kin-like_C"/>
</dbReference>
<keyword evidence="6" id="KW-1185">Reference proteome</keyword>
<dbReference type="RefSeq" id="WP_049898094.1">
    <property type="nucleotide sequence ID" value="NZ_CABLBR010000009.1"/>
</dbReference>
<evidence type="ECO:0000313" key="5">
    <source>
        <dbReference type="EMBL" id="UWP61135.1"/>
    </source>
</evidence>
<evidence type="ECO:0000256" key="1">
    <source>
        <dbReference type="ARBA" id="ARBA00000085"/>
    </source>
</evidence>
<dbReference type="Proteomes" id="UP001060164">
    <property type="component" value="Chromosome"/>
</dbReference>
<dbReference type="InterPro" id="IPR050640">
    <property type="entry name" value="Bact_2-comp_sensor_kinase"/>
</dbReference>
<dbReference type="InterPro" id="IPR010559">
    <property type="entry name" value="Sig_transdc_His_kin_internal"/>
</dbReference>
<keyword evidence="5" id="KW-0808">Transferase</keyword>
<keyword evidence="5" id="KW-0418">Kinase</keyword>
<dbReference type="Pfam" id="PF02518">
    <property type="entry name" value="HATPase_c"/>
    <property type="match status" value="1"/>
</dbReference>
<feature type="domain" description="Histidine kinase/HSP90-like ATPase" evidence="4">
    <location>
        <begin position="199"/>
        <end position="322"/>
    </location>
</feature>
<dbReference type="Pfam" id="PF06580">
    <property type="entry name" value="His_kinase"/>
    <property type="match status" value="1"/>
</dbReference>
<evidence type="ECO:0000313" key="6">
    <source>
        <dbReference type="Proteomes" id="UP001060164"/>
    </source>
</evidence>
<dbReference type="EMBL" id="CP102290">
    <property type="protein sequence ID" value="UWP61135.1"/>
    <property type="molecule type" value="Genomic_DNA"/>
</dbReference>
<keyword evidence="3" id="KW-0902">Two-component regulatory system</keyword>
<dbReference type="PRINTS" id="PR00344">
    <property type="entry name" value="BCTRLSENSOR"/>
</dbReference>
<dbReference type="SUPFAM" id="SSF55874">
    <property type="entry name" value="ATPase domain of HSP90 chaperone/DNA topoisomerase II/histidine kinase"/>
    <property type="match status" value="1"/>
</dbReference>
<evidence type="ECO:0000256" key="2">
    <source>
        <dbReference type="ARBA" id="ARBA00012438"/>
    </source>
</evidence>
<evidence type="ECO:0000256" key="3">
    <source>
        <dbReference type="ARBA" id="ARBA00023012"/>
    </source>
</evidence>
<reference evidence="5" key="1">
    <citation type="journal article" date="2022" name="Cell">
        <title>Design, construction, and in vivo augmentation of a complex gut microbiome.</title>
        <authorList>
            <person name="Cheng A.G."/>
            <person name="Ho P.Y."/>
            <person name="Aranda-Diaz A."/>
            <person name="Jain S."/>
            <person name="Yu F.B."/>
            <person name="Meng X."/>
            <person name="Wang M."/>
            <person name="Iakiviak M."/>
            <person name="Nagashima K."/>
            <person name="Zhao A."/>
            <person name="Murugkar P."/>
            <person name="Patil A."/>
            <person name="Atabakhsh K."/>
            <person name="Weakley A."/>
            <person name="Yan J."/>
            <person name="Brumbaugh A.R."/>
            <person name="Higginbottom S."/>
            <person name="Dimas A."/>
            <person name="Shiver A.L."/>
            <person name="Deutschbauer A."/>
            <person name="Neff N."/>
            <person name="Sonnenburg J.L."/>
            <person name="Huang K.C."/>
            <person name="Fischbach M.A."/>
        </authorList>
    </citation>
    <scope>NUCLEOTIDE SEQUENCE</scope>
    <source>
        <strain evidence="5">DSM 19829</strain>
    </source>
</reference>